<dbReference type="Gene3D" id="3.40.50.10610">
    <property type="entry name" value="ABC-type transport auxiliary lipoprotein component"/>
    <property type="match status" value="1"/>
</dbReference>
<feature type="domain" description="ABC-type transport auxiliary lipoprotein component" evidence="2">
    <location>
        <begin position="36"/>
        <end position="193"/>
    </location>
</feature>
<keyword evidence="1" id="KW-0732">Signal</keyword>
<organism evidence="3 4">
    <name type="scientific">Hoeflea poritis</name>
    <dbReference type="NCBI Taxonomy" id="2993659"/>
    <lineage>
        <taxon>Bacteria</taxon>
        <taxon>Pseudomonadati</taxon>
        <taxon>Pseudomonadota</taxon>
        <taxon>Alphaproteobacteria</taxon>
        <taxon>Hyphomicrobiales</taxon>
        <taxon>Rhizobiaceae</taxon>
        <taxon>Hoeflea</taxon>
    </lineage>
</organism>
<reference evidence="3" key="1">
    <citation type="submission" date="2022-11" db="EMBL/GenBank/DDBJ databases">
        <title>Hoeflea poritis sp. nov., isolated from scleractinian coral Porites lutea.</title>
        <authorList>
            <person name="Zhang G."/>
            <person name="Wei Q."/>
            <person name="Cai L."/>
        </authorList>
    </citation>
    <scope>NUCLEOTIDE SEQUENCE</scope>
    <source>
        <strain evidence="3">E7-10</strain>
    </source>
</reference>
<evidence type="ECO:0000313" key="4">
    <source>
        <dbReference type="Proteomes" id="UP001148313"/>
    </source>
</evidence>
<keyword evidence="4" id="KW-1185">Reference proteome</keyword>
<dbReference type="SUPFAM" id="SSF159594">
    <property type="entry name" value="XCC0632-like"/>
    <property type="match status" value="1"/>
</dbReference>
<keyword evidence="3" id="KW-0449">Lipoprotein</keyword>
<dbReference type="Proteomes" id="UP001148313">
    <property type="component" value="Unassembled WGS sequence"/>
</dbReference>
<comment type="caution">
    <text evidence="3">The sequence shown here is derived from an EMBL/GenBank/DDBJ whole genome shotgun (WGS) entry which is preliminary data.</text>
</comment>
<sequence length="201" mass="20998">MRYGTGKSFALAALMTGVAALGGCAALGGGSQKDTYELSSIPAVKGPYSRGRQVVVTDPGALKSLDGANIVIRTSPSSIQYLAKSQWNDNLPEIIQEKLVEALEDSGRLGGVGKPGDGIAVDYLISPTIRAFEIIAGGGDTAVVEISVRIINDRNGVVRAQRVFQATAPVLTDDNEGFVSALDQANGKVLNDIVAWVLKIV</sequence>
<dbReference type="Pfam" id="PF03886">
    <property type="entry name" value="ABC_trans_aux"/>
    <property type="match status" value="1"/>
</dbReference>
<evidence type="ECO:0000313" key="3">
    <source>
        <dbReference type="EMBL" id="MDA4848262.1"/>
    </source>
</evidence>
<dbReference type="EMBL" id="JAPJZH010000020">
    <property type="protein sequence ID" value="MDA4848262.1"/>
    <property type="molecule type" value="Genomic_DNA"/>
</dbReference>
<accession>A0ABT4VU82</accession>
<dbReference type="InterPro" id="IPR005586">
    <property type="entry name" value="ABC_trans_aux"/>
</dbReference>
<dbReference type="PROSITE" id="PS51257">
    <property type="entry name" value="PROKAR_LIPOPROTEIN"/>
    <property type="match status" value="1"/>
</dbReference>
<protein>
    <submittedName>
        <fullName evidence="3">ABC-type transport auxiliary lipoprotein family protein</fullName>
    </submittedName>
</protein>
<proteinExistence type="predicted"/>
<gene>
    <name evidence="3" type="ORF">OOZ53_23090</name>
</gene>
<feature type="chain" id="PRO_5045603890" evidence="1">
    <location>
        <begin position="26"/>
        <end position="201"/>
    </location>
</feature>
<evidence type="ECO:0000259" key="2">
    <source>
        <dbReference type="Pfam" id="PF03886"/>
    </source>
</evidence>
<name>A0ABT4VU82_9HYPH</name>
<evidence type="ECO:0000256" key="1">
    <source>
        <dbReference type="SAM" id="SignalP"/>
    </source>
</evidence>
<feature type="signal peptide" evidence="1">
    <location>
        <begin position="1"/>
        <end position="25"/>
    </location>
</feature>